<gene>
    <name evidence="1" type="ordered locus">EAE_18575</name>
</gene>
<evidence type="ECO:0000313" key="1">
    <source>
        <dbReference type="EMBL" id="AEG98622.1"/>
    </source>
</evidence>
<dbReference type="PANTHER" id="PTHR34986:SF4">
    <property type="entry name" value="EVOLVED BETA-GALACTOSIDASE SUBUNIT BETA-RELATED"/>
    <property type="match status" value="1"/>
</dbReference>
<protein>
    <recommendedName>
        <fullName evidence="3">YhcH/YjgK/YiaL family protein</fullName>
    </recommendedName>
</protein>
<dbReference type="Proteomes" id="UP000008881">
    <property type="component" value="Chromosome"/>
</dbReference>
<dbReference type="HOGENOM" id="CLU_107139_3_0_6"/>
<dbReference type="InterPro" id="IPR037012">
    <property type="entry name" value="NanQ/TabA/YiaL_sf"/>
</dbReference>
<dbReference type="RefSeq" id="WP_015705316.1">
    <property type="nucleotide sequence ID" value="NC_015663.1"/>
</dbReference>
<dbReference type="PATRIC" id="fig|1028307.3.peg.3712"/>
<dbReference type="GO" id="GO:0005829">
    <property type="term" value="C:cytosol"/>
    <property type="evidence" value="ECO:0007669"/>
    <property type="project" value="TreeGrafter"/>
</dbReference>
<dbReference type="eggNOG" id="COG2731">
    <property type="taxonomic scope" value="Bacteria"/>
</dbReference>
<dbReference type="PANTHER" id="PTHR34986">
    <property type="entry name" value="EVOLVED BETA-GALACTOSIDASE SUBUNIT BETA"/>
    <property type="match status" value="1"/>
</dbReference>
<reference evidence="1 2" key="1">
    <citation type="journal article" date="2012" name="J. Bacteriol.">
        <title>Complete genome sequence of Enterobacter aerogenes KCTC 2190.</title>
        <authorList>
            <person name="Shin S.H."/>
            <person name="Kim S."/>
            <person name="Kim J.Y."/>
            <person name="Lee S."/>
            <person name="Um Y."/>
            <person name="Oh M.K."/>
            <person name="Kim Y.R."/>
            <person name="Lee J."/>
            <person name="Yang K.S."/>
        </authorList>
    </citation>
    <scope>NUCLEOTIDE SEQUENCE [LARGE SCALE GENOMIC DNA]</scope>
    <source>
        <strain evidence="1 2">KCTC 2190</strain>
    </source>
</reference>
<dbReference type="Pfam" id="PF04074">
    <property type="entry name" value="DUF386"/>
    <property type="match status" value="1"/>
</dbReference>
<dbReference type="OrthoDB" id="6196468at2"/>
<dbReference type="GeneID" id="93311901"/>
<dbReference type="GO" id="GO:0044010">
    <property type="term" value="P:single-species biofilm formation"/>
    <property type="evidence" value="ECO:0007669"/>
    <property type="project" value="TreeGrafter"/>
</dbReference>
<organism evidence="1 2">
    <name type="scientific">Klebsiella aerogenes (strain ATCC 13048 / DSM 30053 / CCUG 1429 / JCM 1235 / KCTC 2190 / NBRC 13534 / NCIMB 10102 / NCTC 10006 / CDC 819-56)</name>
    <name type="common">Enterobacter aerogenes</name>
    <dbReference type="NCBI Taxonomy" id="1028307"/>
    <lineage>
        <taxon>Bacteria</taxon>
        <taxon>Pseudomonadati</taxon>
        <taxon>Pseudomonadota</taxon>
        <taxon>Gammaproteobacteria</taxon>
        <taxon>Enterobacterales</taxon>
        <taxon>Enterobacteriaceae</taxon>
        <taxon>Klebsiella/Raoultella group</taxon>
        <taxon>Klebsiella</taxon>
    </lineage>
</organism>
<evidence type="ECO:0008006" key="3">
    <source>
        <dbReference type="Google" id="ProtNLM"/>
    </source>
</evidence>
<dbReference type="Gene3D" id="2.60.120.370">
    <property type="entry name" value="YhcH/YjgK/YiaL"/>
    <property type="match status" value="1"/>
</dbReference>
<dbReference type="EMBL" id="CP002824">
    <property type="protein sequence ID" value="AEG98622.1"/>
    <property type="molecule type" value="Genomic_DNA"/>
</dbReference>
<sequence length="157" mass="17249">MIIGNLNALPQAGLPLALRQILSRPECSLAALTAREDGRFQPADSDWYCTIGTAQTQAAEQRHTEYHHQWADIQVILSGKETIHAGTLYSGQPDDEQRKPDLFISQQTPQSVTLHLHAGDFAVFLPGEPHQALCAFATPAPVRKAVFKVPRSMLEAP</sequence>
<dbReference type="SUPFAM" id="SSF51197">
    <property type="entry name" value="Clavaminate synthase-like"/>
    <property type="match status" value="1"/>
</dbReference>
<evidence type="ECO:0000313" key="2">
    <source>
        <dbReference type="Proteomes" id="UP000008881"/>
    </source>
</evidence>
<dbReference type="NCBIfam" id="TIGR00022">
    <property type="entry name" value="YhcH/YjgK/YiaL family protein"/>
    <property type="match status" value="1"/>
</dbReference>
<accession>A0A0H3FWC3</accession>
<name>A0A0H3FWC3_KLEAK</name>
<dbReference type="AlphaFoldDB" id="A0A0H3FWC3"/>
<dbReference type="InterPro" id="IPR004375">
    <property type="entry name" value="NanQ/TabA/YiaL"/>
</dbReference>
<dbReference type="KEGG" id="eae:EAE_18575"/>
<proteinExistence type="predicted"/>
<keyword evidence="2" id="KW-1185">Reference proteome</keyword>